<evidence type="ECO:0000313" key="4">
    <source>
        <dbReference type="Proteomes" id="UP000595448"/>
    </source>
</evidence>
<feature type="chain" id="PRO_5046798157" evidence="2">
    <location>
        <begin position="21"/>
        <end position="170"/>
    </location>
</feature>
<gene>
    <name evidence="3" type="ORF">JIP62_12755</name>
</gene>
<keyword evidence="2" id="KW-0732">Signal</keyword>
<evidence type="ECO:0000256" key="2">
    <source>
        <dbReference type="SAM" id="SignalP"/>
    </source>
</evidence>
<evidence type="ECO:0000256" key="1">
    <source>
        <dbReference type="SAM" id="MobiDB-lite"/>
    </source>
</evidence>
<accession>A0ABX7BP77</accession>
<dbReference type="InterPro" id="IPR025961">
    <property type="entry name" value="Metal_resist"/>
</dbReference>
<evidence type="ECO:0000313" key="3">
    <source>
        <dbReference type="EMBL" id="QQQ18166.1"/>
    </source>
</evidence>
<dbReference type="RefSeq" id="WP_201102538.1">
    <property type="nucleotide sequence ID" value="NZ_CP067977.1"/>
</dbReference>
<feature type="compositionally biased region" description="Basic and acidic residues" evidence="1">
    <location>
        <begin position="158"/>
        <end position="170"/>
    </location>
</feature>
<keyword evidence="4" id="KW-1185">Reference proteome</keyword>
<dbReference type="EMBL" id="CP067977">
    <property type="protein sequence ID" value="QQQ18166.1"/>
    <property type="molecule type" value="Genomic_DNA"/>
</dbReference>
<dbReference type="Pfam" id="PF13801">
    <property type="entry name" value="Metal_resist"/>
    <property type="match status" value="1"/>
</dbReference>
<sequence length="170" mass="18471">MTARTLKILLAVSVALNLFAATAFVTVAVTRPKVEERVEQQRRPGGRPPAWEVVQSVDPEVQQTVRAAMRASALAARPDFEEARTLRRQAVQAVTAPDYDAAAVRALLERSRTAELRGRARLEEDSLALFETLTPADRAALAPILSRNGPRGRGGGRGRGEGREPKVPMP</sequence>
<feature type="signal peptide" evidence="2">
    <location>
        <begin position="1"/>
        <end position="20"/>
    </location>
</feature>
<name>A0ABX7BP77_9CAUL</name>
<reference evidence="3 4" key="1">
    <citation type="submission" date="2021-01" db="EMBL/GenBank/DDBJ databases">
        <title>Brevundimonas vitis sp. nov., an bacterium isolated from grape (Vitis vinifera).</title>
        <authorList>
            <person name="Jiang L."/>
            <person name="Lee J."/>
        </authorList>
    </citation>
    <scope>NUCLEOTIDE SEQUENCE [LARGE SCALE GENOMIC DNA]</scope>
    <source>
        <strain evidence="3 4">GRTSA-9</strain>
    </source>
</reference>
<feature type="region of interest" description="Disordered" evidence="1">
    <location>
        <begin position="141"/>
        <end position="170"/>
    </location>
</feature>
<dbReference type="Proteomes" id="UP000595448">
    <property type="component" value="Chromosome"/>
</dbReference>
<proteinExistence type="predicted"/>
<protein>
    <submittedName>
        <fullName evidence="3">Periplasmic heavy metal sensor</fullName>
    </submittedName>
</protein>
<organism evidence="3 4">
    <name type="scientific">Brevundimonas vitisensis</name>
    <dbReference type="NCBI Taxonomy" id="2800818"/>
    <lineage>
        <taxon>Bacteria</taxon>
        <taxon>Pseudomonadati</taxon>
        <taxon>Pseudomonadota</taxon>
        <taxon>Alphaproteobacteria</taxon>
        <taxon>Caulobacterales</taxon>
        <taxon>Caulobacteraceae</taxon>
        <taxon>Brevundimonas</taxon>
    </lineage>
</organism>